<evidence type="ECO:0008006" key="3">
    <source>
        <dbReference type="Google" id="ProtNLM"/>
    </source>
</evidence>
<evidence type="ECO:0000313" key="2">
    <source>
        <dbReference type="Proteomes" id="UP001162640"/>
    </source>
</evidence>
<accession>A0A9W7B3J5</accession>
<organism evidence="1 2">
    <name type="scientific">Triparma laevis f. inornata</name>
    <dbReference type="NCBI Taxonomy" id="1714386"/>
    <lineage>
        <taxon>Eukaryota</taxon>
        <taxon>Sar</taxon>
        <taxon>Stramenopiles</taxon>
        <taxon>Ochrophyta</taxon>
        <taxon>Bolidophyceae</taxon>
        <taxon>Parmales</taxon>
        <taxon>Triparmaceae</taxon>
        <taxon>Triparma</taxon>
    </lineage>
</organism>
<dbReference type="InterPro" id="IPR029063">
    <property type="entry name" value="SAM-dependent_MTases_sf"/>
</dbReference>
<evidence type="ECO:0000313" key="1">
    <source>
        <dbReference type="EMBL" id="GMH80467.1"/>
    </source>
</evidence>
<reference evidence="2" key="1">
    <citation type="journal article" date="2023" name="Commun. Biol.">
        <title>Genome analysis of Parmales, the sister group of diatoms, reveals the evolutionary specialization of diatoms from phago-mixotrophs to photoautotrophs.</title>
        <authorList>
            <person name="Ban H."/>
            <person name="Sato S."/>
            <person name="Yoshikawa S."/>
            <person name="Yamada K."/>
            <person name="Nakamura Y."/>
            <person name="Ichinomiya M."/>
            <person name="Sato N."/>
            <person name="Blanc-Mathieu R."/>
            <person name="Endo H."/>
            <person name="Kuwata A."/>
            <person name="Ogata H."/>
        </authorList>
    </citation>
    <scope>NUCLEOTIDE SEQUENCE [LARGE SCALE GENOMIC DNA]</scope>
</reference>
<dbReference type="AlphaFoldDB" id="A0A9W7B3J5"/>
<dbReference type="EMBL" id="BLQM01000282">
    <property type="protein sequence ID" value="GMH80467.1"/>
    <property type="molecule type" value="Genomic_DNA"/>
</dbReference>
<protein>
    <recommendedName>
        <fullName evidence="3">DOT1 domain-containing protein</fullName>
    </recommendedName>
</protein>
<dbReference type="Proteomes" id="UP001162640">
    <property type="component" value="Unassembled WGS sequence"/>
</dbReference>
<comment type="caution">
    <text evidence="1">The sequence shown here is derived from an EMBL/GenBank/DDBJ whole genome shotgun (WGS) entry which is preliminary data.</text>
</comment>
<dbReference type="Gene3D" id="3.40.50.150">
    <property type="entry name" value="Vaccinia Virus protein VP39"/>
    <property type="match status" value="1"/>
</dbReference>
<proteinExistence type="predicted"/>
<gene>
    <name evidence="1" type="ORF">TL16_g08560</name>
</gene>
<name>A0A9W7B3J5_9STRA</name>
<sequence length="329" mass="35642">MSDFGSGYTILAQLLPSSSTLPTFDDILTYLRSSSLGGLKYTPSDTRTLTLSDAYHALRKYCPAVDLDILILRPQTPTSHVQKYLNLASLETDNKSSSVEDDDISGEEYKALIRLTNTPTPPPPLPQKITETFTSIETSTCNINAVASKSSTDVESLNLPPEPFIYGDVTLPGVNSILHSLSSLSPSLPPTSTFVDLGSGSGLALLAVSLINPVQPYLGVELLPSLVDISKTIDTLDPSSIIQADFLDGSYDWWSSSHTDSNPPRIYFSHCTVVFSPTQLSLLSSLFKRTSPNSVFVAVGNPLPNCEIVHEFLMEVSWGVEIGILQINK</sequence>
<dbReference type="SUPFAM" id="SSF53335">
    <property type="entry name" value="S-adenosyl-L-methionine-dependent methyltransferases"/>
    <property type="match status" value="1"/>
</dbReference>